<dbReference type="Pfam" id="PF12680">
    <property type="entry name" value="SnoaL_2"/>
    <property type="match status" value="1"/>
</dbReference>
<feature type="domain" description="SnoaL-like" evidence="1">
    <location>
        <begin position="21"/>
        <end position="98"/>
    </location>
</feature>
<gene>
    <name evidence="2" type="ORF">UFOPK1358_00436</name>
    <name evidence="3" type="ORF">UFOPK2766_00335</name>
</gene>
<sequence length="155" mass="17955">MGTFKKQEIIDAFEHYQGAAFQAGQSQDWSCWSDCFTEDAVYVEHLYGRFEGRAAIHEWIQSTMSVWPNSAFTSFPIEWYVVDEQRGWVICQVWNRLEDPGDGSIHQEYNLTVLHYAGNGKWSYEEDVYNPEKFGVVVGAWIARRKELAAAQETN</sequence>
<evidence type="ECO:0000313" key="2">
    <source>
        <dbReference type="EMBL" id="CAB4532024.1"/>
    </source>
</evidence>
<dbReference type="EMBL" id="CAEZYU010000009">
    <property type="protein sequence ID" value="CAB4731303.1"/>
    <property type="molecule type" value="Genomic_DNA"/>
</dbReference>
<proteinExistence type="predicted"/>
<protein>
    <submittedName>
        <fullName evidence="2">Unannotated protein</fullName>
    </submittedName>
</protein>
<dbReference type="InterPro" id="IPR037401">
    <property type="entry name" value="SnoaL-like"/>
</dbReference>
<dbReference type="InterPro" id="IPR032710">
    <property type="entry name" value="NTF2-like_dom_sf"/>
</dbReference>
<organism evidence="2">
    <name type="scientific">freshwater metagenome</name>
    <dbReference type="NCBI Taxonomy" id="449393"/>
    <lineage>
        <taxon>unclassified sequences</taxon>
        <taxon>metagenomes</taxon>
        <taxon>ecological metagenomes</taxon>
    </lineage>
</organism>
<evidence type="ECO:0000259" key="1">
    <source>
        <dbReference type="Pfam" id="PF12680"/>
    </source>
</evidence>
<reference evidence="2" key="1">
    <citation type="submission" date="2020-05" db="EMBL/GenBank/DDBJ databases">
        <authorList>
            <person name="Chiriac C."/>
            <person name="Salcher M."/>
            <person name="Ghai R."/>
            <person name="Kavagutti S V."/>
        </authorList>
    </citation>
    <scope>NUCLEOTIDE SEQUENCE</scope>
</reference>
<evidence type="ECO:0000313" key="3">
    <source>
        <dbReference type="EMBL" id="CAB4731303.1"/>
    </source>
</evidence>
<dbReference type="EMBL" id="CAEZSF010000025">
    <property type="protein sequence ID" value="CAB4532024.1"/>
    <property type="molecule type" value="Genomic_DNA"/>
</dbReference>
<name>A0A6J6AZV1_9ZZZZ</name>
<accession>A0A6J6AZV1</accession>
<dbReference type="AlphaFoldDB" id="A0A6J6AZV1"/>
<dbReference type="Gene3D" id="3.10.450.50">
    <property type="match status" value="1"/>
</dbReference>
<dbReference type="SUPFAM" id="SSF54427">
    <property type="entry name" value="NTF2-like"/>
    <property type="match status" value="1"/>
</dbReference>